<gene>
    <name evidence="2" type="ORF">CPLU01_13050</name>
</gene>
<accession>A0A8H6N3Y3</accession>
<organism evidence="2 3">
    <name type="scientific">Colletotrichum plurivorum</name>
    <dbReference type="NCBI Taxonomy" id="2175906"/>
    <lineage>
        <taxon>Eukaryota</taxon>
        <taxon>Fungi</taxon>
        <taxon>Dikarya</taxon>
        <taxon>Ascomycota</taxon>
        <taxon>Pezizomycotina</taxon>
        <taxon>Sordariomycetes</taxon>
        <taxon>Hypocreomycetidae</taxon>
        <taxon>Glomerellales</taxon>
        <taxon>Glomerellaceae</taxon>
        <taxon>Colletotrichum</taxon>
        <taxon>Colletotrichum orchidearum species complex</taxon>
    </lineage>
</organism>
<evidence type="ECO:0000313" key="2">
    <source>
        <dbReference type="EMBL" id="KAF6819409.1"/>
    </source>
</evidence>
<feature type="signal peptide" evidence="1">
    <location>
        <begin position="1"/>
        <end position="18"/>
    </location>
</feature>
<reference evidence="2" key="1">
    <citation type="journal article" date="2020" name="Phytopathology">
        <title>Genome Sequence Resources of Colletotrichum truncatum, C. plurivorum, C. musicola, and C. sojae: Four Species Pathogenic to Soybean (Glycine max).</title>
        <authorList>
            <person name="Rogerio F."/>
            <person name="Boufleur T.R."/>
            <person name="Ciampi-Guillardi M."/>
            <person name="Sukno S.A."/>
            <person name="Thon M.R."/>
            <person name="Massola Junior N.S."/>
            <person name="Baroncelli R."/>
        </authorList>
    </citation>
    <scope>NUCLEOTIDE SEQUENCE</scope>
    <source>
        <strain evidence="2">LFN00145</strain>
    </source>
</reference>
<dbReference type="AlphaFoldDB" id="A0A8H6N3Y3"/>
<sequence length="99" mass="10198">MKLASAALIALCGQVAMAGVDLIMCKGKPPSNWGPPNCNDADKATCSDLCTNKWRCTNQIGKDPQSAGYCATAIAFKMNLLGLIWGGNAAGLTLSPAPV</sequence>
<name>A0A8H6N3Y3_9PEZI</name>
<keyword evidence="1" id="KW-0732">Signal</keyword>
<evidence type="ECO:0000313" key="3">
    <source>
        <dbReference type="Proteomes" id="UP000654918"/>
    </source>
</evidence>
<protein>
    <submittedName>
        <fullName evidence="2">Uncharacterized protein</fullName>
    </submittedName>
</protein>
<dbReference type="EMBL" id="WIGO01000287">
    <property type="protein sequence ID" value="KAF6819409.1"/>
    <property type="molecule type" value="Genomic_DNA"/>
</dbReference>
<keyword evidence="3" id="KW-1185">Reference proteome</keyword>
<comment type="caution">
    <text evidence="2">The sequence shown here is derived from an EMBL/GenBank/DDBJ whole genome shotgun (WGS) entry which is preliminary data.</text>
</comment>
<dbReference type="Proteomes" id="UP000654918">
    <property type="component" value="Unassembled WGS sequence"/>
</dbReference>
<proteinExistence type="predicted"/>
<feature type="chain" id="PRO_5034982954" evidence="1">
    <location>
        <begin position="19"/>
        <end position="99"/>
    </location>
</feature>
<evidence type="ECO:0000256" key="1">
    <source>
        <dbReference type="SAM" id="SignalP"/>
    </source>
</evidence>